<evidence type="ECO:0000259" key="1">
    <source>
        <dbReference type="Pfam" id="PF01636"/>
    </source>
</evidence>
<dbReference type="InterPro" id="IPR011009">
    <property type="entry name" value="Kinase-like_dom_sf"/>
</dbReference>
<protein>
    <submittedName>
        <fullName evidence="2">Aminoglycoside phosphotransferase family protein</fullName>
    </submittedName>
</protein>
<name>A0ABY4N3N7_9MICO</name>
<dbReference type="EMBL" id="CP097218">
    <property type="protein sequence ID" value="UQN29181.1"/>
    <property type="molecule type" value="Genomic_DNA"/>
</dbReference>
<reference evidence="2" key="1">
    <citation type="submission" date="2022-05" db="EMBL/GenBank/DDBJ databases">
        <title>Genomic analysis of Brachybacterium sp. CBA3104.</title>
        <authorList>
            <person name="Roh S.W."/>
            <person name="Kim Y.B."/>
            <person name="Kim Y."/>
        </authorList>
    </citation>
    <scope>NUCLEOTIDE SEQUENCE</scope>
    <source>
        <strain evidence="2">CBA3104</strain>
    </source>
</reference>
<dbReference type="Gene3D" id="3.90.1200.10">
    <property type="match status" value="1"/>
</dbReference>
<evidence type="ECO:0000313" key="2">
    <source>
        <dbReference type="EMBL" id="UQN29181.1"/>
    </source>
</evidence>
<dbReference type="RefSeq" id="WP_249478342.1">
    <property type="nucleotide sequence ID" value="NZ_CP097218.1"/>
</dbReference>
<dbReference type="Proteomes" id="UP001055868">
    <property type="component" value="Chromosome"/>
</dbReference>
<dbReference type="InterPro" id="IPR002575">
    <property type="entry name" value="Aminoglycoside_PTrfase"/>
</dbReference>
<keyword evidence="3" id="KW-1185">Reference proteome</keyword>
<accession>A0ABY4N3N7</accession>
<evidence type="ECO:0000313" key="3">
    <source>
        <dbReference type="Proteomes" id="UP001055868"/>
    </source>
</evidence>
<gene>
    <name evidence="2" type="ORF">M4486_16350</name>
</gene>
<dbReference type="Pfam" id="PF01636">
    <property type="entry name" value="APH"/>
    <property type="match status" value="1"/>
</dbReference>
<organism evidence="2 3">
    <name type="scientific">Brachybacterium kimchii</name>
    <dbReference type="NCBI Taxonomy" id="2942909"/>
    <lineage>
        <taxon>Bacteria</taxon>
        <taxon>Bacillati</taxon>
        <taxon>Actinomycetota</taxon>
        <taxon>Actinomycetes</taxon>
        <taxon>Micrococcales</taxon>
        <taxon>Dermabacteraceae</taxon>
        <taxon>Brachybacterium</taxon>
    </lineage>
</organism>
<feature type="domain" description="Aminoglycoside phosphotransferase" evidence="1">
    <location>
        <begin position="20"/>
        <end position="218"/>
    </location>
</feature>
<proteinExistence type="predicted"/>
<dbReference type="SUPFAM" id="SSF56112">
    <property type="entry name" value="Protein kinase-like (PK-like)"/>
    <property type="match status" value="1"/>
</dbReference>
<sequence length="283" mass="30927">MGPHTHEVTMGRSTVSKKFSTWADDEARREWACLTLLAEHAPGLAPRPLERFCEAGAPVIVMEKLPGRPLGGSSLTSVQHEALGHALRRLFDVPVDAALEAGVPERQLGPRDLMAHLRNALHDPIDDDACIHPDVVRRALQAARDRVSSVQDAPNLRSSAVGIADLNPANVLWDGRRCRLVDFEDGGLTTPAFDLADHLEHIAARTRNLYDEAQMARAVGLTREERTDLAEHRVLWAVFWLLALLPGSSAHARNPEGTLEVQAEHVLDLIQASKDLPGAAQSP</sequence>